<dbReference type="AlphaFoldDB" id="A0AAW5Q989"/>
<dbReference type="GO" id="GO:0016887">
    <property type="term" value="F:ATP hydrolysis activity"/>
    <property type="evidence" value="ECO:0007669"/>
    <property type="project" value="InterPro"/>
</dbReference>
<keyword evidence="2" id="KW-0547">Nucleotide-binding</keyword>
<dbReference type="PANTHER" id="PTHR42794:SF2">
    <property type="entry name" value="ABC TRANSPORTER ATP-BINDING PROTEIN"/>
    <property type="match status" value="1"/>
</dbReference>
<evidence type="ECO:0000313" key="6">
    <source>
        <dbReference type="Proteomes" id="UP001206890"/>
    </source>
</evidence>
<dbReference type="GO" id="GO:0005524">
    <property type="term" value="F:ATP binding"/>
    <property type="evidence" value="ECO:0007669"/>
    <property type="project" value="UniProtKB-KW"/>
</dbReference>
<dbReference type="SMART" id="SM00382">
    <property type="entry name" value="AAA"/>
    <property type="match status" value="1"/>
</dbReference>
<feature type="domain" description="ABC transporter" evidence="4">
    <location>
        <begin position="9"/>
        <end position="241"/>
    </location>
</feature>
<dbReference type="FunFam" id="3.40.50.300:FF:000134">
    <property type="entry name" value="Iron-enterobactin ABC transporter ATP-binding protein"/>
    <property type="match status" value="1"/>
</dbReference>
<evidence type="ECO:0000256" key="2">
    <source>
        <dbReference type="ARBA" id="ARBA00022741"/>
    </source>
</evidence>
<keyword evidence="3 5" id="KW-0067">ATP-binding</keyword>
<evidence type="ECO:0000313" key="5">
    <source>
        <dbReference type="EMBL" id="MCT2118949.1"/>
    </source>
</evidence>
<dbReference type="PANTHER" id="PTHR42794">
    <property type="entry name" value="HEMIN IMPORT ATP-BINDING PROTEIN HMUV"/>
    <property type="match status" value="1"/>
</dbReference>
<dbReference type="InterPro" id="IPR003439">
    <property type="entry name" value="ABC_transporter-like_ATP-bd"/>
</dbReference>
<accession>A0AAW5Q989</accession>
<reference evidence="5" key="1">
    <citation type="submission" date="2022-04" db="EMBL/GenBank/DDBJ databases">
        <title>Human microbiome associated bacterial genomes.</title>
        <authorList>
            <person name="Sandstrom S."/>
            <person name="Salamzade R."/>
            <person name="Kalan L.R."/>
        </authorList>
    </citation>
    <scope>NUCLEOTIDE SEQUENCE</scope>
    <source>
        <strain evidence="5">P3-SID1762</strain>
    </source>
</reference>
<comment type="caution">
    <text evidence="5">The sequence shown here is derived from an EMBL/GenBank/DDBJ whole genome shotgun (WGS) entry which is preliminary data.</text>
</comment>
<evidence type="ECO:0000256" key="3">
    <source>
        <dbReference type="ARBA" id="ARBA00022840"/>
    </source>
</evidence>
<dbReference type="PROSITE" id="PS50893">
    <property type="entry name" value="ABC_TRANSPORTER_2"/>
    <property type="match status" value="1"/>
</dbReference>
<name>A0AAW5Q989_9ACTN</name>
<dbReference type="Proteomes" id="UP001206890">
    <property type="component" value="Unassembled WGS sequence"/>
</dbReference>
<dbReference type="InterPro" id="IPR027417">
    <property type="entry name" value="P-loop_NTPase"/>
</dbReference>
<dbReference type="SUPFAM" id="SSF52540">
    <property type="entry name" value="P-loop containing nucleoside triphosphate hydrolases"/>
    <property type="match status" value="1"/>
</dbReference>
<keyword evidence="1" id="KW-0813">Transport</keyword>
<dbReference type="InterPro" id="IPR003593">
    <property type="entry name" value="AAA+_ATPase"/>
</dbReference>
<dbReference type="CDD" id="cd03214">
    <property type="entry name" value="ABC_Iron-Siderophores_B12_Hemin"/>
    <property type="match status" value="1"/>
</dbReference>
<protein>
    <submittedName>
        <fullName evidence="5">ABC transporter ATP-binding protein</fullName>
    </submittedName>
</protein>
<dbReference type="Gene3D" id="3.40.50.300">
    <property type="entry name" value="P-loop containing nucleotide triphosphate hydrolases"/>
    <property type="match status" value="1"/>
</dbReference>
<proteinExistence type="predicted"/>
<organism evidence="5 6">
    <name type="scientific">Dietzia cinnamea</name>
    <dbReference type="NCBI Taxonomy" id="321318"/>
    <lineage>
        <taxon>Bacteria</taxon>
        <taxon>Bacillati</taxon>
        <taxon>Actinomycetota</taxon>
        <taxon>Actinomycetes</taxon>
        <taxon>Mycobacteriales</taxon>
        <taxon>Dietziaceae</taxon>
        <taxon>Dietzia</taxon>
    </lineage>
</organism>
<evidence type="ECO:0000256" key="1">
    <source>
        <dbReference type="ARBA" id="ARBA00022448"/>
    </source>
</evidence>
<sequence>MTPTSGVHLVADDLTCARGKRVIVSGVDLDVPAGSRLALVGPNGAGKSTLLRVLAGLDAPVSGSVTVDGADVHRMRSRQRARLIAVQGQEEAPSAELTLAEAVALGRTPHRTPWALGEEGEKDIVQQALQAVGLAGRGEQSCTRLSGGERHRVVLARTLAQRTPLLMLDEPTNHLDAAWRLRLMDALEGLRSTVVAAIHDLDLALRYFDSVAVVDDGRIVAYGPPLHVFTAELLDEVFGVHGDIVAHPRTGRPHLLIGDAVAPTESSTHP</sequence>
<gene>
    <name evidence="5" type="ORF">M3D93_14530</name>
</gene>
<evidence type="ECO:0000259" key="4">
    <source>
        <dbReference type="PROSITE" id="PS50893"/>
    </source>
</evidence>
<dbReference type="EMBL" id="JALXTC010000091">
    <property type="protein sequence ID" value="MCT2118949.1"/>
    <property type="molecule type" value="Genomic_DNA"/>
</dbReference>
<dbReference type="RefSeq" id="WP_096907629.1">
    <property type="nucleotide sequence ID" value="NZ_JAFFGT010000009.1"/>
</dbReference>
<dbReference type="Pfam" id="PF00005">
    <property type="entry name" value="ABC_tran"/>
    <property type="match status" value="1"/>
</dbReference>